<proteinExistence type="predicted"/>
<evidence type="ECO:0000313" key="2">
    <source>
        <dbReference type="Proteomes" id="UP000001317"/>
    </source>
</evidence>
<dbReference type="KEGG" id="shl:Shal_3091"/>
<dbReference type="Proteomes" id="UP000001317">
    <property type="component" value="Chromosome"/>
</dbReference>
<dbReference type="eggNOG" id="COG4461">
    <property type="taxonomic scope" value="Bacteria"/>
</dbReference>
<gene>
    <name evidence="1" type="ordered locus">Shal_3091</name>
</gene>
<dbReference type="OrthoDB" id="5565855at2"/>
<keyword evidence="2" id="KW-1185">Reference proteome</keyword>
<reference evidence="1" key="1">
    <citation type="submission" date="2008-01" db="EMBL/GenBank/DDBJ databases">
        <title>Complete sequence of Shewanella halifaxensis HAW-EB4.</title>
        <authorList>
            <consortium name="US DOE Joint Genome Institute"/>
            <person name="Copeland A."/>
            <person name="Lucas S."/>
            <person name="Lapidus A."/>
            <person name="Glavina del Rio T."/>
            <person name="Dalin E."/>
            <person name="Tice H."/>
            <person name="Bruce D."/>
            <person name="Goodwin L."/>
            <person name="Pitluck S."/>
            <person name="Sims D."/>
            <person name="Brettin T."/>
            <person name="Detter J.C."/>
            <person name="Han C."/>
            <person name="Kuske C.R."/>
            <person name="Schmutz J."/>
            <person name="Larimer F."/>
            <person name="Land M."/>
            <person name="Hauser L."/>
            <person name="Kyrpides N."/>
            <person name="Kim E."/>
            <person name="Zhao J.-S."/>
            <person name="Richardson P."/>
        </authorList>
    </citation>
    <scope>NUCLEOTIDE SEQUENCE [LARGE SCALE GENOMIC DNA]</scope>
    <source>
        <strain evidence="1">HAW-EB4</strain>
    </source>
</reference>
<evidence type="ECO:0008006" key="3">
    <source>
        <dbReference type="Google" id="ProtNLM"/>
    </source>
</evidence>
<dbReference type="HOGENOM" id="CLU_2156633_0_0_6"/>
<sequence>MSKLVNLIVVAIMVNLLLGCGVKYDQATANQAEVEQVSVLESNPNGCNLAWFNKVEKQVSTGDGQGHGPDLGSMEWRSVVEFKLGIRGKESNPNLDSDLWCDYIDKHYIRR</sequence>
<protein>
    <recommendedName>
        <fullName evidence="3">Lipoprotein</fullName>
    </recommendedName>
</protein>
<dbReference type="AlphaFoldDB" id="B0TQ47"/>
<name>B0TQ47_SHEHH</name>
<evidence type="ECO:0000313" key="1">
    <source>
        <dbReference type="EMBL" id="ABZ77639.1"/>
    </source>
</evidence>
<accession>B0TQ47</accession>
<dbReference type="STRING" id="458817.Shal_3091"/>
<organism evidence="1 2">
    <name type="scientific">Shewanella halifaxensis (strain HAW-EB4)</name>
    <dbReference type="NCBI Taxonomy" id="458817"/>
    <lineage>
        <taxon>Bacteria</taxon>
        <taxon>Pseudomonadati</taxon>
        <taxon>Pseudomonadota</taxon>
        <taxon>Gammaproteobacteria</taxon>
        <taxon>Alteromonadales</taxon>
        <taxon>Shewanellaceae</taxon>
        <taxon>Shewanella</taxon>
    </lineage>
</organism>
<dbReference type="RefSeq" id="WP_012278165.1">
    <property type="nucleotide sequence ID" value="NC_010334.1"/>
</dbReference>
<dbReference type="EMBL" id="CP000931">
    <property type="protein sequence ID" value="ABZ77639.1"/>
    <property type="molecule type" value="Genomic_DNA"/>
</dbReference>
<dbReference type="PROSITE" id="PS51257">
    <property type="entry name" value="PROKAR_LIPOPROTEIN"/>
    <property type="match status" value="1"/>
</dbReference>